<dbReference type="AlphaFoldDB" id="A0A066YUH6"/>
<keyword evidence="2" id="KW-1185">Reference proteome</keyword>
<comment type="caution">
    <text evidence="1">The sequence shown here is derived from an EMBL/GenBank/DDBJ whole genome shotgun (WGS) entry which is preliminary data.</text>
</comment>
<gene>
    <name evidence="1" type="ORF">KCH_64460</name>
</gene>
<proteinExistence type="predicted"/>
<dbReference type="PANTHER" id="PTHR32011:SF2">
    <property type="entry name" value="OS08G0472400 PROTEIN"/>
    <property type="match status" value="1"/>
</dbReference>
<evidence type="ECO:0008006" key="3">
    <source>
        <dbReference type="Google" id="ProtNLM"/>
    </source>
</evidence>
<dbReference type="eggNOG" id="ENOG5032WVC">
    <property type="taxonomic scope" value="Bacteria"/>
</dbReference>
<reference evidence="1 2" key="1">
    <citation type="submission" date="2014-05" db="EMBL/GenBank/DDBJ databases">
        <title>Draft Genome Sequence of Kitasatospora cheerisanensis KCTC 2395.</title>
        <authorList>
            <person name="Nam D.H."/>
        </authorList>
    </citation>
    <scope>NUCLEOTIDE SEQUENCE [LARGE SCALE GENOMIC DNA]</scope>
    <source>
        <strain evidence="1 2">KCTC 2395</strain>
    </source>
</reference>
<dbReference type="RefSeq" id="WP_035868204.1">
    <property type="nucleotide sequence ID" value="NZ_KK853997.1"/>
</dbReference>
<dbReference type="EMBL" id="JNBY01000131">
    <property type="protein sequence ID" value="KDN81726.1"/>
    <property type="molecule type" value="Genomic_DNA"/>
</dbReference>
<dbReference type="PATRIC" id="fig|1348663.4.peg.6240"/>
<evidence type="ECO:0000313" key="1">
    <source>
        <dbReference type="EMBL" id="KDN81726.1"/>
    </source>
</evidence>
<accession>A0A066YUH6</accession>
<dbReference type="Proteomes" id="UP000027178">
    <property type="component" value="Unassembled WGS sequence"/>
</dbReference>
<protein>
    <recommendedName>
        <fullName evidence="3">Knr4/Smi1-like domain-containing protein</fullName>
    </recommendedName>
</protein>
<organism evidence="1 2">
    <name type="scientific">Kitasatospora cheerisanensis KCTC 2395</name>
    <dbReference type="NCBI Taxonomy" id="1348663"/>
    <lineage>
        <taxon>Bacteria</taxon>
        <taxon>Bacillati</taxon>
        <taxon>Actinomycetota</taxon>
        <taxon>Actinomycetes</taxon>
        <taxon>Kitasatosporales</taxon>
        <taxon>Streptomycetaceae</taxon>
        <taxon>Kitasatospora</taxon>
    </lineage>
</organism>
<dbReference type="PANTHER" id="PTHR32011">
    <property type="entry name" value="OS08G0472400 PROTEIN"/>
    <property type="match status" value="1"/>
</dbReference>
<sequence>MIDRDAARLGAEAARRLRKADCCTIEPGLSEEEFERIEATYGFRFSDDHRAFLAAGLPVASPPQEGATWDQPWPDWRSGSPEELRSHLAWPAEGVLSSVDHGYWHPSWGVRPAELDAARALAEQELAAVPRLVPLYAHRFLPAGRGTHGHPVLSVWGTDIVCYGEELADYVRHEFTECHRHAAGWNPRPTVPFWRDFLGRPDR</sequence>
<evidence type="ECO:0000313" key="2">
    <source>
        <dbReference type="Proteomes" id="UP000027178"/>
    </source>
</evidence>
<dbReference type="HOGENOM" id="CLU_074221_1_0_11"/>
<name>A0A066YUH6_9ACTN</name>
<dbReference type="OrthoDB" id="264195at2"/>